<dbReference type="FunCoup" id="D1YYT4">
    <property type="interactions" value="8"/>
</dbReference>
<dbReference type="eggNOG" id="arCOG00906">
    <property type="taxonomic scope" value="Archaea"/>
</dbReference>
<evidence type="ECO:0000256" key="3">
    <source>
        <dbReference type="ARBA" id="ARBA00018821"/>
    </source>
</evidence>
<protein>
    <recommendedName>
        <fullName evidence="3 7">Ribosome biogenesis protein Nop10</fullName>
    </recommendedName>
</protein>
<keyword evidence="9" id="KW-1185">Reference proteome</keyword>
<keyword evidence="6 7" id="KW-0687">Ribonucleoprotein</keyword>
<dbReference type="Gene3D" id="2.20.28.40">
    <property type="entry name" value="H/ACA ribonucleoprotein complex, subunit Nop10"/>
    <property type="match status" value="1"/>
</dbReference>
<evidence type="ECO:0000256" key="6">
    <source>
        <dbReference type="ARBA" id="ARBA00023274"/>
    </source>
</evidence>
<gene>
    <name evidence="7" type="primary">nop10</name>
    <name evidence="8" type="ordered locus">MCP_1534</name>
</gene>
<dbReference type="Proteomes" id="UP000001882">
    <property type="component" value="Chromosome"/>
</dbReference>
<sequence length="50" mass="5576">MKTKMKKCAQCGTYTFNSACPKCGGKTINPVPARYSPLDAYGKYRRLAKK</sequence>
<dbReference type="RefSeq" id="WP_012900285.1">
    <property type="nucleotide sequence ID" value="NC_013665.1"/>
</dbReference>
<reference evidence="8 9" key="1">
    <citation type="journal article" date="2007" name="Appl. Environ. Microbiol.">
        <title>Isolation of key methanogens for global methane emission from rice paddy fields: a novel isolate affiliated with the clone cluster rice cluster I.</title>
        <authorList>
            <person name="Sakai S."/>
            <person name="Imachi H."/>
            <person name="Sekiguchi Y."/>
            <person name="Ohashi A."/>
            <person name="Harada H."/>
            <person name="Kamagata Y."/>
        </authorList>
    </citation>
    <scope>NUCLEOTIDE SEQUENCE [LARGE SCALE GENOMIC DNA]</scope>
    <source>
        <strain evidence="9">DSM 17711 / JCM 13418 / NBRC 101707 / SANAE</strain>
    </source>
</reference>
<comment type="function">
    <text evidence="1 7">Involved in ribosome biogenesis; more specifically in 18S rRNA pseudouridylation and in cleavage of pre-rRNA.</text>
</comment>
<proteinExistence type="inferred from homology"/>
<accession>D1YYT4</accession>
<dbReference type="GeneID" id="8681477"/>
<reference evidence="8 9" key="2">
    <citation type="journal article" date="2008" name="Int. J. Syst. Evol. Microbiol.">
        <title>Methanocella paludicola gen. nov., sp. nov., a methane-producing archaeon, the first isolate of the lineage 'Rice Cluster I', and proposal of the new archaeal order Methanocellales ord. nov.</title>
        <authorList>
            <person name="Sakai S."/>
            <person name="Imachi H."/>
            <person name="Hanada S."/>
            <person name="Ohashi A."/>
            <person name="Harada H."/>
            <person name="Kamagata Y."/>
        </authorList>
    </citation>
    <scope>NUCLEOTIDE SEQUENCE [LARGE SCALE GENOMIC DNA]</scope>
    <source>
        <strain evidence="9">DSM 17711 / JCM 13418 / NBRC 101707 / SANAE</strain>
    </source>
</reference>
<dbReference type="InterPro" id="IPR007264">
    <property type="entry name" value="H/ACA_rnp_Nop10"/>
</dbReference>
<dbReference type="InterPro" id="IPR023532">
    <property type="entry name" value="Nop10_arc-typ"/>
</dbReference>
<organism evidence="8 9">
    <name type="scientific">Methanocella paludicola (strain DSM 17711 / JCM 13418 / NBRC 101707 / SANAE)</name>
    <dbReference type="NCBI Taxonomy" id="304371"/>
    <lineage>
        <taxon>Archaea</taxon>
        <taxon>Methanobacteriati</taxon>
        <taxon>Methanobacteriota</taxon>
        <taxon>Stenosarchaea group</taxon>
        <taxon>Methanomicrobia</taxon>
        <taxon>Methanocellales</taxon>
        <taxon>Methanocellaceae</taxon>
        <taxon>Methanocella</taxon>
    </lineage>
</organism>
<dbReference type="GO" id="GO:0006364">
    <property type="term" value="P:rRNA processing"/>
    <property type="evidence" value="ECO:0007669"/>
    <property type="project" value="UniProtKB-UniRule"/>
</dbReference>
<dbReference type="STRING" id="304371.MCP_1534"/>
<dbReference type="GO" id="GO:0030515">
    <property type="term" value="F:snoRNA binding"/>
    <property type="evidence" value="ECO:0007669"/>
    <property type="project" value="InterPro"/>
</dbReference>
<dbReference type="AlphaFoldDB" id="D1YYT4"/>
<dbReference type="KEGG" id="mpd:MCP_1534"/>
<dbReference type="HAMAP" id="MF_00803">
    <property type="entry name" value="Nop10"/>
    <property type="match status" value="1"/>
</dbReference>
<dbReference type="EMBL" id="AP011532">
    <property type="protein sequence ID" value="BAI61606.1"/>
    <property type="molecule type" value="Genomic_DNA"/>
</dbReference>
<dbReference type="InParanoid" id="D1YYT4"/>
<dbReference type="Pfam" id="PF04135">
    <property type="entry name" value="Nop10p"/>
    <property type="match status" value="1"/>
</dbReference>
<evidence type="ECO:0000256" key="1">
    <source>
        <dbReference type="ARBA" id="ARBA00002325"/>
    </source>
</evidence>
<evidence type="ECO:0000256" key="2">
    <source>
        <dbReference type="ARBA" id="ARBA00009462"/>
    </source>
</evidence>
<reference evidence="9" key="3">
    <citation type="journal article" date="2011" name="PLoS ONE">
        <title>Genome sequence of a mesophilic hydrogenotrophic methanogen Methanocella paludicola, the first cultivated representative of the order Methanocellales.</title>
        <authorList>
            <person name="Sakai S."/>
            <person name="Takaki Y."/>
            <person name="Shimamura S."/>
            <person name="Sekine M."/>
            <person name="Tajima T."/>
            <person name="Kosugi H."/>
            <person name="Ichikawa N."/>
            <person name="Tasumi E."/>
            <person name="Hiraki A.T."/>
            <person name="Shimizu A."/>
            <person name="Kato Y."/>
            <person name="Nishiko R."/>
            <person name="Mori K."/>
            <person name="Fujita N."/>
            <person name="Imachi H."/>
            <person name="Takai K."/>
        </authorList>
    </citation>
    <scope>NUCLEOTIDE SEQUENCE [LARGE SCALE GENOMIC DNA]</scope>
    <source>
        <strain evidence="9">DSM 17711 / JCM 13418 / NBRC 101707 / SANAE</strain>
    </source>
</reference>
<evidence type="ECO:0000256" key="4">
    <source>
        <dbReference type="ARBA" id="ARBA00022517"/>
    </source>
</evidence>
<dbReference type="GO" id="GO:1990904">
    <property type="term" value="C:ribonucleoprotein complex"/>
    <property type="evidence" value="ECO:0007669"/>
    <property type="project" value="UniProtKB-KW"/>
</dbReference>
<evidence type="ECO:0000313" key="8">
    <source>
        <dbReference type="EMBL" id="BAI61606.1"/>
    </source>
</evidence>
<name>D1YYT4_METPS</name>
<dbReference type="SUPFAM" id="SSF144210">
    <property type="entry name" value="Nop10-like SnoRNP"/>
    <property type="match status" value="1"/>
</dbReference>
<keyword evidence="4 7" id="KW-0690">Ribosome biogenesis</keyword>
<dbReference type="InterPro" id="IPR036756">
    <property type="entry name" value="H/ACA_rnp_Nop10_sf"/>
</dbReference>
<keyword evidence="5 7" id="KW-0698">rRNA processing</keyword>
<evidence type="ECO:0000313" key="9">
    <source>
        <dbReference type="Proteomes" id="UP000001882"/>
    </source>
</evidence>
<dbReference type="GO" id="GO:0001522">
    <property type="term" value="P:pseudouridine synthesis"/>
    <property type="evidence" value="ECO:0007669"/>
    <property type="project" value="InterPro"/>
</dbReference>
<evidence type="ECO:0000256" key="5">
    <source>
        <dbReference type="ARBA" id="ARBA00022552"/>
    </source>
</evidence>
<dbReference type="NCBIfam" id="NF009623">
    <property type="entry name" value="PRK13130.1"/>
    <property type="match status" value="1"/>
</dbReference>
<evidence type="ECO:0000256" key="7">
    <source>
        <dbReference type="HAMAP-Rule" id="MF_00803"/>
    </source>
</evidence>
<comment type="similarity">
    <text evidence="2 7">Belongs to the NOP10 family.</text>
</comment>